<evidence type="ECO:0000313" key="5">
    <source>
        <dbReference type="Proteomes" id="UP000188600"/>
    </source>
</evidence>
<gene>
    <name evidence="4" type="ORF">BVE84_02805</name>
    <name evidence="3" type="ORF">BVE86_01495</name>
</gene>
<dbReference type="PROSITE" id="PS50206">
    <property type="entry name" value="RHODANESE_3"/>
    <property type="match status" value="1"/>
</dbReference>
<name>A0AB36JP89_9STRE</name>
<evidence type="ECO:0000256" key="1">
    <source>
        <dbReference type="SAM" id="Phobius"/>
    </source>
</evidence>
<dbReference type="EMBL" id="MSPR01000003">
    <property type="protein sequence ID" value="ONK30675.1"/>
    <property type="molecule type" value="Genomic_DNA"/>
</dbReference>
<dbReference type="Pfam" id="PF00581">
    <property type="entry name" value="Rhodanese"/>
    <property type="match status" value="1"/>
</dbReference>
<evidence type="ECO:0000259" key="2">
    <source>
        <dbReference type="PROSITE" id="PS50206"/>
    </source>
</evidence>
<protein>
    <recommendedName>
        <fullName evidence="2">Rhodanese domain-containing protein</fullName>
    </recommendedName>
</protein>
<keyword evidence="1" id="KW-0812">Transmembrane</keyword>
<dbReference type="Proteomes" id="UP000188600">
    <property type="component" value="Unassembled WGS sequence"/>
</dbReference>
<dbReference type="Proteomes" id="UP000188946">
    <property type="component" value="Unassembled WGS sequence"/>
</dbReference>
<keyword evidence="6" id="KW-1185">Reference proteome</keyword>
<comment type="caution">
    <text evidence="3">The sequence shown here is derived from an EMBL/GenBank/DDBJ whole genome shotgun (WGS) entry which is preliminary data.</text>
</comment>
<evidence type="ECO:0000313" key="6">
    <source>
        <dbReference type="Proteomes" id="UP000188946"/>
    </source>
</evidence>
<keyword evidence="1" id="KW-1133">Transmembrane helix</keyword>
<dbReference type="AlphaFoldDB" id="A0AB36JP89"/>
<dbReference type="InterPro" id="IPR036873">
    <property type="entry name" value="Rhodanese-like_dom_sf"/>
</dbReference>
<feature type="transmembrane region" description="Helical" evidence="1">
    <location>
        <begin position="6"/>
        <end position="23"/>
    </location>
</feature>
<feature type="domain" description="Rhodanese" evidence="2">
    <location>
        <begin position="78"/>
        <end position="158"/>
    </location>
</feature>
<evidence type="ECO:0000313" key="4">
    <source>
        <dbReference type="EMBL" id="ONK30675.1"/>
    </source>
</evidence>
<organism evidence="3 5">
    <name type="scientific">Streptococcus azizii</name>
    <dbReference type="NCBI Taxonomy" id="1579424"/>
    <lineage>
        <taxon>Bacteria</taxon>
        <taxon>Bacillati</taxon>
        <taxon>Bacillota</taxon>
        <taxon>Bacilli</taxon>
        <taxon>Lactobacillales</taxon>
        <taxon>Streptococcaceae</taxon>
        <taxon>Streptococcus</taxon>
    </lineage>
</organism>
<evidence type="ECO:0000313" key="3">
    <source>
        <dbReference type="EMBL" id="ONK29191.1"/>
    </source>
</evidence>
<proteinExistence type="predicted"/>
<dbReference type="CDD" id="cd00158">
    <property type="entry name" value="RHOD"/>
    <property type="match status" value="1"/>
</dbReference>
<keyword evidence="1" id="KW-0472">Membrane</keyword>
<sequence length="160" mass="18217">MRKGSTILLLVIGVVSLFTYRYLRNVTEKEEKKVVHQQSLGPVETNIKWSDASKDAQTYRIRFDQVVAAVKNGAKCYDVRSFLEYQLGHVSIAEHYSLTTLRKGEFPAVVYEVPIYLYGSDSISSAQAAKLLRDEGFLYVYDLGSVEQIKAIGARLNEWW</sequence>
<dbReference type="RefSeq" id="WP_076995570.1">
    <property type="nucleotide sequence ID" value="NZ_MSPR01000003.1"/>
</dbReference>
<reference evidence="5 6" key="1">
    <citation type="submission" date="2016-12" db="EMBL/GenBank/DDBJ databases">
        <authorList>
            <person name="Gulvik C.A."/>
        </authorList>
    </citation>
    <scope>NUCLEOTIDE SEQUENCE [LARGE SCALE GENOMIC DNA]</scope>
    <source>
        <strain evidence="4 6">12-5202</strain>
        <strain evidence="3 5">12-5291</strain>
    </source>
</reference>
<dbReference type="InterPro" id="IPR001763">
    <property type="entry name" value="Rhodanese-like_dom"/>
</dbReference>
<dbReference type="EMBL" id="MSPT01000002">
    <property type="protein sequence ID" value="ONK29191.1"/>
    <property type="molecule type" value="Genomic_DNA"/>
</dbReference>
<dbReference type="SUPFAM" id="SSF52821">
    <property type="entry name" value="Rhodanese/Cell cycle control phosphatase"/>
    <property type="match status" value="1"/>
</dbReference>
<dbReference type="Gene3D" id="3.40.250.10">
    <property type="entry name" value="Rhodanese-like domain"/>
    <property type="match status" value="1"/>
</dbReference>
<accession>A0AB36JP89</accession>